<name>A0A1X7QFR3_XANCB</name>
<dbReference type="EMBL" id="AM920689">
    <property type="protein sequence ID" value="SMH63127.1"/>
    <property type="molecule type" value="Genomic_DNA"/>
</dbReference>
<sequence length="120" mass="12942">MAVRLPILRSKGAHAQIRTCAAVCYARGQPLKVGGVTPPLHVRSADVGVDSSIDRASFRANALQMRQDGGWRCCLKCDGPMTKRVLVRAYLLMHMSSDAWRVLGNAVLFASTRDAAGSVC</sequence>
<protein>
    <submittedName>
        <fullName evidence="1">Uncharacterized protein</fullName>
    </submittedName>
</protein>
<gene>
    <name evidence="1" type="ORF">XCCB100_4484</name>
</gene>
<dbReference type="Proteomes" id="UP000001188">
    <property type="component" value="Chromosome"/>
</dbReference>
<evidence type="ECO:0000313" key="2">
    <source>
        <dbReference type="Proteomes" id="UP000001188"/>
    </source>
</evidence>
<reference evidence="1 2" key="1">
    <citation type="journal article" date="2008" name="J. Biotechnol.">
        <title>The genome of Xanthomonas campestris pv. campestris B100 and its use for the reconstruction of metabolic pathways involved in xanthan biosynthesis.</title>
        <authorList>
            <person name="Vorholter F.J."/>
            <person name="Schneiker S."/>
            <person name="Goesmann A."/>
            <person name="Krause L."/>
            <person name="Bekel T."/>
            <person name="Kaiser O."/>
            <person name="Linke B."/>
            <person name="Patschkowski T."/>
            <person name="Ruckert C."/>
            <person name="Schmid J."/>
            <person name="Sidhu V.K."/>
            <person name="Sieber V."/>
            <person name="Tauch A."/>
            <person name="Watt S.A."/>
            <person name="Weisshaar B."/>
            <person name="Becker A."/>
            <person name="Niehaus K."/>
            <person name="Puhler A."/>
        </authorList>
    </citation>
    <scope>NUCLEOTIDE SEQUENCE [LARGE SCALE GENOMIC DNA]</scope>
    <source>
        <strain evidence="1 2">B100</strain>
    </source>
</reference>
<proteinExistence type="predicted"/>
<evidence type="ECO:0000313" key="1">
    <source>
        <dbReference type="EMBL" id="SMH63127.1"/>
    </source>
</evidence>
<organism evidence="1 2">
    <name type="scientific">Xanthomonas campestris pv. campestris (strain B100)</name>
    <dbReference type="NCBI Taxonomy" id="509169"/>
    <lineage>
        <taxon>Bacteria</taxon>
        <taxon>Pseudomonadati</taxon>
        <taxon>Pseudomonadota</taxon>
        <taxon>Gammaproteobacteria</taxon>
        <taxon>Lysobacterales</taxon>
        <taxon>Lysobacteraceae</taxon>
        <taxon>Xanthomonas</taxon>
    </lineage>
</organism>
<dbReference type="AlphaFoldDB" id="A0A1X7QFR3"/>
<accession>A0A1X7QFR3</accession>